<feature type="compositionally biased region" description="Polar residues" evidence="1">
    <location>
        <begin position="267"/>
        <end position="280"/>
    </location>
</feature>
<protein>
    <submittedName>
        <fullName evidence="3">Uncharacterized protein</fullName>
    </submittedName>
</protein>
<feature type="compositionally biased region" description="Low complexity" evidence="1">
    <location>
        <begin position="234"/>
        <end position="245"/>
    </location>
</feature>
<feature type="compositionally biased region" description="Basic residues" evidence="1">
    <location>
        <begin position="167"/>
        <end position="198"/>
    </location>
</feature>
<feature type="compositionally biased region" description="Polar residues" evidence="1">
    <location>
        <begin position="199"/>
        <end position="218"/>
    </location>
</feature>
<dbReference type="Proteomes" id="UP000050795">
    <property type="component" value="Unassembled WGS sequence"/>
</dbReference>
<evidence type="ECO:0000256" key="1">
    <source>
        <dbReference type="SAM" id="MobiDB-lite"/>
    </source>
</evidence>
<proteinExistence type="predicted"/>
<reference evidence="3" key="2">
    <citation type="submission" date="2023-11" db="UniProtKB">
        <authorList>
            <consortium name="WormBaseParasite"/>
        </authorList>
    </citation>
    <scope>IDENTIFICATION</scope>
</reference>
<accession>A0AA85K0F6</accession>
<name>A0AA85K0F6_TRIRE</name>
<evidence type="ECO:0000313" key="2">
    <source>
        <dbReference type="Proteomes" id="UP000050795"/>
    </source>
</evidence>
<feature type="region of interest" description="Disordered" evidence="1">
    <location>
        <begin position="160"/>
        <end position="280"/>
    </location>
</feature>
<sequence length="458" mass="50569">MRSKSDKYESKTYQGNKNTAADNVDPAAYSSSATITGYYAGKNESEIKSMNYDTLPPLPKFHETTPEYYSENEKKYTNGRDVEDGNDNDDGNDDNDSSMKSLIKGFQSTSLSSNNTNLSKYRTNQNRSPLVKQFSVPKHHADPLYEKHHIVLEEKALTNTAGNAGQHSHHSHHHHHHHHHGNHHHHHHHHGHSNKTRSSRILSPSSTKSLQPKDANNQPEDKEDSAMWSRGPGSANLTTTSASSTGRKSQGHTVYDSRDKNIPSRGDISSASNSGQSSLHSTVNRQFLVNRNTTQSGDTSSIALSEASSLSPNAYTNQQGTEPKSIQTVHSRFRQFWVETFVGGRSRTKSENQTPVQAEAHKVRFSDRLNEPTGQETDILPPHAYTITGDSSQAASILRPLAVYTNLSSPQSDQISPGFISSGTGSLRHLVSKHPRGGVDGVSITPPFSFFNKMINFD</sequence>
<keyword evidence="2" id="KW-1185">Reference proteome</keyword>
<feature type="compositionally biased region" description="Acidic residues" evidence="1">
    <location>
        <begin position="84"/>
        <end position="96"/>
    </location>
</feature>
<feature type="region of interest" description="Disordered" evidence="1">
    <location>
        <begin position="56"/>
        <end position="130"/>
    </location>
</feature>
<evidence type="ECO:0000313" key="3">
    <source>
        <dbReference type="WBParaSite" id="TREG1_54280.1"/>
    </source>
</evidence>
<feature type="region of interest" description="Disordered" evidence="1">
    <location>
        <begin position="1"/>
        <end position="24"/>
    </location>
</feature>
<feature type="compositionally biased region" description="Polar residues" evidence="1">
    <location>
        <begin position="11"/>
        <end position="21"/>
    </location>
</feature>
<feature type="compositionally biased region" description="Basic and acidic residues" evidence="1">
    <location>
        <begin position="1"/>
        <end position="10"/>
    </location>
</feature>
<reference evidence="2" key="1">
    <citation type="submission" date="2022-06" db="EMBL/GenBank/DDBJ databases">
        <authorList>
            <person name="Berger JAMES D."/>
            <person name="Berger JAMES D."/>
        </authorList>
    </citation>
    <scope>NUCLEOTIDE SEQUENCE [LARGE SCALE GENOMIC DNA]</scope>
</reference>
<dbReference type="WBParaSite" id="TREG1_54280.1">
    <property type="protein sequence ID" value="TREG1_54280.1"/>
    <property type="gene ID" value="TREG1_54280"/>
</dbReference>
<dbReference type="AlphaFoldDB" id="A0AA85K0F6"/>
<organism evidence="2 3">
    <name type="scientific">Trichobilharzia regenti</name>
    <name type="common">Nasal bird schistosome</name>
    <dbReference type="NCBI Taxonomy" id="157069"/>
    <lineage>
        <taxon>Eukaryota</taxon>
        <taxon>Metazoa</taxon>
        <taxon>Spiralia</taxon>
        <taxon>Lophotrochozoa</taxon>
        <taxon>Platyhelminthes</taxon>
        <taxon>Trematoda</taxon>
        <taxon>Digenea</taxon>
        <taxon>Strigeidida</taxon>
        <taxon>Schistosomatoidea</taxon>
        <taxon>Schistosomatidae</taxon>
        <taxon>Trichobilharzia</taxon>
    </lineage>
</organism>
<feature type="compositionally biased region" description="Basic and acidic residues" evidence="1">
    <location>
        <begin position="60"/>
        <end position="83"/>
    </location>
</feature>
<feature type="compositionally biased region" description="Low complexity" evidence="1">
    <location>
        <begin position="108"/>
        <end position="119"/>
    </location>
</feature>